<dbReference type="Proteomes" id="UP000007374">
    <property type="component" value="Unassembled WGS sequence"/>
</dbReference>
<dbReference type="eggNOG" id="ENOG50317HI">
    <property type="taxonomic scope" value="Bacteria"/>
</dbReference>
<reference evidence="1 2" key="1">
    <citation type="journal article" date="2012" name="J. Bacteriol.">
        <title>Genome Sequence of Nitratireductor indicus Type Strain C115.</title>
        <authorList>
            <person name="Lai Q."/>
            <person name="Li G."/>
            <person name="Yu Z."/>
            <person name="Shao Z."/>
        </authorList>
    </citation>
    <scope>NUCLEOTIDE SEQUENCE [LARGE SCALE GENOMIC DNA]</scope>
    <source>
        <strain evidence="1 2">C115</strain>
    </source>
</reference>
<organism evidence="1 2">
    <name type="scientific">Nitratireductor indicus C115</name>
    <dbReference type="NCBI Taxonomy" id="1231190"/>
    <lineage>
        <taxon>Bacteria</taxon>
        <taxon>Pseudomonadati</taxon>
        <taxon>Pseudomonadota</taxon>
        <taxon>Alphaproteobacteria</taxon>
        <taxon>Hyphomicrobiales</taxon>
        <taxon>Phyllobacteriaceae</taxon>
        <taxon>Nitratireductor</taxon>
    </lineage>
</organism>
<evidence type="ECO:0008006" key="3">
    <source>
        <dbReference type="Google" id="ProtNLM"/>
    </source>
</evidence>
<dbReference type="EMBL" id="AMSI01000001">
    <property type="protein sequence ID" value="EKF44090.1"/>
    <property type="molecule type" value="Genomic_DNA"/>
</dbReference>
<dbReference type="AlphaFoldDB" id="K2NY29"/>
<evidence type="ECO:0000313" key="2">
    <source>
        <dbReference type="Proteomes" id="UP000007374"/>
    </source>
</evidence>
<dbReference type="PATRIC" id="fig|1231190.3.peg.16"/>
<accession>K2NY29</accession>
<dbReference type="InterPro" id="IPR029063">
    <property type="entry name" value="SAM-dependent_MTases_sf"/>
</dbReference>
<gene>
    <name evidence="1" type="ORF">NA8A_00070</name>
</gene>
<evidence type="ECO:0000313" key="1">
    <source>
        <dbReference type="EMBL" id="EKF44090.1"/>
    </source>
</evidence>
<dbReference type="Pfam" id="PF13578">
    <property type="entry name" value="Methyltransf_24"/>
    <property type="match status" value="1"/>
</dbReference>
<dbReference type="Gene3D" id="3.40.50.150">
    <property type="entry name" value="Vaccinia Virus protein VP39"/>
    <property type="match status" value="1"/>
</dbReference>
<dbReference type="SUPFAM" id="SSF53335">
    <property type="entry name" value="S-adenosyl-L-methionine-dependent methyltransferases"/>
    <property type="match status" value="1"/>
</dbReference>
<name>K2NY29_9HYPH</name>
<protein>
    <recommendedName>
        <fullName evidence="3">O-methyltransferase</fullName>
    </recommendedName>
</protein>
<dbReference type="STRING" id="721133.SAMN05216176_1029"/>
<keyword evidence="2" id="KW-1185">Reference proteome</keyword>
<sequence length="216" mass="23879">MSSKRGQSAEPGSVREVLCLAEEKLEGWCSREKAAALVDLIRQEKPDICVEIGIFGGRSIVPCAAALRENGSGVVYGIETWSPAVATEHFTSEENDAWWKEVDFPGIKRNFLAFIAKHDLTRQIRVLECPSREAYVLFDRIDFLHIDGAHSVFNAAEDVVLYAKKLKVGGIVVLDDIDWPTTGPAHDILKSIADPVLTLTNKDGLPACAFMRKVRN</sequence>
<comment type="caution">
    <text evidence="1">The sequence shown here is derived from an EMBL/GenBank/DDBJ whole genome shotgun (WGS) entry which is preliminary data.</text>
</comment>
<proteinExistence type="predicted"/>